<gene>
    <name evidence="9" type="ORF">NHX12_033517</name>
</gene>
<dbReference type="InterPro" id="IPR044926">
    <property type="entry name" value="RGS_subdomain_2"/>
</dbReference>
<keyword evidence="7" id="KW-0472">Membrane</keyword>
<dbReference type="OrthoDB" id="196547at2759"/>
<proteinExistence type="predicted"/>
<evidence type="ECO:0000256" key="4">
    <source>
        <dbReference type="ARBA" id="ARBA00022468"/>
    </source>
</evidence>
<dbReference type="PANTHER" id="PTHR10845">
    <property type="entry name" value="REGULATOR OF G PROTEIN SIGNALING"/>
    <property type="match status" value="1"/>
</dbReference>
<dbReference type="PRINTS" id="PR01301">
    <property type="entry name" value="RGSPROTEIN"/>
</dbReference>
<evidence type="ECO:0000256" key="1">
    <source>
        <dbReference type="ARBA" id="ARBA00004413"/>
    </source>
</evidence>
<comment type="caution">
    <text evidence="9">The sequence shown here is derived from an EMBL/GenBank/DDBJ whole genome shotgun (WGS) entry which is preliminary data.</text>
</comment>
<evidence type="ECO:0000313" key="10">
    <source>
        <dbReference type="Proteomes" id="UP001148018"/>
    </source>
</evidence>
<dbReference type="AlphaFoldDB" id="A0A9Q0E426"/>
<dbReference type="Pfam" id="PF00615">
    <property type="entry name" value="RGS"/>
    <property type="match status" value="1"/>
</dbReference>
<dbReference type="GO" id="GO:0005829">
    <property type="term" value="C:cytosol"/>
    <property type="evidence" value="ECO:0007669"/>
    <property type="project" value="UniProtKB-SubCell"/>
</dbReference>
<dbReference type="FunFam" id="1.10.167.10:FF:000001">
    <property type="entry name" value="Putative regulator of g-protein signaling 12"/>
    <property type="match status" value="1"/>
</dbReference>
<evidence type="ECO:0000256" key="7">
    <source>
        <dbReference type="ARBA" id="ARBA00023136"/>
    </source>
</evidence>
<evidence type="ECO:0000313" key="9">
    <source>
        <dbReference type="EMBL" id="KAJ3599558.1"/>
    </source>
</evidence>
<dbReference type="SUPFAM" id="SSF48097">
    <property type="entry name" value="Regulator of G-protein signaling, RGS"/>
    <property type="match status" value="1"/>
</dbReference>
<evidence type="ECO:0000256" key="5">
    <source>
        <dbReference type="ARBA" id="ARBA00022475"/>
    </source>
</evidence>
<dbReference type="Gene3D" id="1.10.167.10">
    <property type="entry name" value="Regulator of G-protein Signalling 4, domain 2"/>
    <property type="match status" value="1"/>
</dbReference>
<dbReference type="GO" id="GO:0005096">
    <property type="term" value="F:GTPase activator activity"/>
    <property type="evidence" value="ECO:0007669"/>
    <property type="project" value="UniProtKB-KW"/>
</dbReference>
<keyword evidence="5" id="KW-1003">Cell membrane</keyword>
<protein>
    <recommendedName>
        <fullName evidence="3">Regulator of G-protein signaling 1</fullName>
    </recommendedName>
</protein>
<accession>A0A9Q0E426</accession>
<reference evidence="9" key="1">
    <citation type="submission" date="2022-07" db="EMBL/GenBank/DDBJ databases">
        <title>Chromosome-level genome of Muraenolepis orangiensis.</title>
        <authorList>
            <person name="Kim J."/>
        </authorList>
    </citation>
    <scope>NUCLEOTIDE SEQUENCE</scope>
    <source>
        <strain evidence="9">KU_S4_2022</strain>
        <tissue evidence="9">Muscle</tissue>
    </source>
</reference>
<feature type="domain" description="RGS" evidence="8">
    <location>
        <begin position="41"/>
        <end position="136"/>
    </location>
</feature>
<dbReference type="GO" id="GO:0005886">
    <property type="term" value="C:plasma membrane"/>
    <property type="evidence" value="ECO:0007669"/>
    <property type="project" value="UniProtKB-SubCell"/>
</dbReference>
<evidence type="ECO:0000256" key="2">
    <source>
        <dbReference type="ARBA" id="ARBA00004514"/>
    </source>
</evidence>
<dbReference type="InterPro" id="IPR036305">
    <property type="entry name" value="RGS_sf"/>
</dbReference>
<dbReference type="InterPro" id="IPR016137">
    <property type="entry name" value="RGS"/>
</dbReference>
<name>A0A9Q0E426_9TELE</name>
<sequence>MSERAMELLLRRAAISDVTAWSESLDHLLESKAPSSPVLREYSEENLLFWLACEDYKRSPSRHKMADTALRIFSEFVEVDAPRQINIDYLTRESIRASIAEADSSSFDRAQKLIYALMENDCYPRFLKSDIYQTFLEHSA</sequence>
<dbReference type="PROSITE" id="PS50132">
    <property type="entry name" value="RGS"/>
    <property type="match status" value="1"/>
</dbReference>
<dbReference type="EMBL" id="JANIIK010000048">
    <property type="protein sequence ID" value="KAJ3599558.1"/>
    <property type="molecule type" value="Genomic_DNA"/>
</dbReference>
<comment type="subcellular location">
    <subcellularLocation>
        <location evidence="1">Cell membrane</location>
        <topology evidence="1">Peripheral membrane protein</topology>
        <orientation evidence="1">Cytoplasmic side</orientation>
    </subcellularLocation>
    <subcellularLocation>
        <location evidence="2">Cytoplasm</location>
        <location evidence="2">Cytosol</location>
    </subcellularLocation>
</comment>
<dbReference type="Proteomes" id="UP001148018">
    <property type="component" value="Unassembled WGS sequence"/>
</dbReference>
<feature type="non-terminal residue" evidence="9">
    <location>
        <position position="1"/>
    </location>
</feature>
<keyword evidence="6" id="KW-0963">Cytoplasm</keyword>
<keyword evidence="10" id="KW-1185">Reference proteome</keyword>
<evidence type="ECO:0000256" key="6">
    <source>
        <dbReference type="ARBA" id="ARBA00022490"/>
    </source>
</evidence>
<evidence type="ECO:0000259" key="8">
    <source>
        <dbReference type="PROSITE" id="PS50132"/>
    </source>
</evidence>
<organism evidence="9 10">
    <name type="scientific">Muraenolepis orangiensis</name>
    <name type="common">Patagonian moray cod</name>
    <dbReference type="NCBI Taxonomy" id="630683"/>
    <lineage>
        <taxon>Eukaryota</taxon>
        <taxon>Metazoa</taxon>
        <taxon>Chordata</taxon>
        <taxon>Craniata</taxon>
        <taxon>Vertebrata</taxon>
        <taxon>Euteleostomi</taxon>
        <taxon>Actinopterygii</taxon>
        <taxon>Neopterygii</taxon>
        <taxon>Teleostei</taxon>
        <taxon>Neoteleostei</taxon>
        <taxon>Acanthomorphata</taxon>
        <taxon>Zeiogadaria</taxon>
        <taxon>Gadariae</taxon>
        <taxon>Gadiformes</taxon>
        <taxon>Muraenolepidoidei</taxon>
        <taxon>Muraenolepididae</taxon>
        <taxon>Muraenolepis</taxon>
    </lineage>
</organism>
<keyword evidence="4" id="KW-0343">GTPase activation</keyword>
<dbReference type="PANTHER" id="PTHR10845:SF34">
    <property type="entry name" value="REGULATOR OF G-PROTEIN SIGNALING 1"/>
    <property type="match status" value="1"/>
</dbReference>
<dbReference type="SMART" id="SM00315">
    <property type="entry name" value="RGS"/>
    <property type="match status" value="1"/>
</dbReference>
<evidence type="ECO:0000256" key="3">
    <source>
        <dbReference type="ARBA" id="ARBA00020118"/>
    </source>
</evidence>